<proteinExistence type="predicted"/>
<evidence type="ECO:0000256" key="1">
    <source>
        <dbReference type="SAM" id="MobiDB-lite"/>
    </source>
</evidence>
<feature type="region of interest" description="Disordered" evidence="1">
    <location>
        <begin position="78"/>
        <end position="101"/>
    </location>
</feature>
<sequence>MKTSNSTDEERQSILDEILIRCSNLVLSSGSYTDLAKRWGCYPSTISRIWHAYCAARVAGSPINAGGPLLWPFMGDPSHAGSPMNGQRSRKAKNSGSRGEATQKLRRCLCKIARWFCVLPQSPASPGTW</sequence>
<dbReference type="EMBL" id="JH159164">
    <property type="protein sequence ID" value="EGZ06083.1"/>
    <property type="molecule type" value="Genomic_DNA"/>
</dbReference>
<dbReference type="AlphaFoldDB" id="G5AD29"/>
<dbReference type="RefSeq" id="XP_009537980.1">
    <property type="nucleotide sequence ID" value="XM_009539685.1"/>
</dbReference>
<reference evidence="2 3" key="1">
    <citation type="journal article" date="2006" name="Science">
        <title>Phytophthora genome sequences uncover evolutionary origins and mechanisms of pathogenesis.</title>
        <authorList>
            <person name="Tyler B.M."/>
            <person name="Tripathy S."/>
            <person name="Zhang X."/>
            <person name="Dehal P."/>
            <person name="Jiang R.H."/>
            <person name="Aerts A."/>
            <person name="Arredondo F.D."/>
            <person name="Baxter L."/>
            <person name="Bensasson D."/>
            <person name="Beynon J.L."/>
            <person name="Chapman J."/>
            <person name="Damasceno C.M."/>
            <person name="Dorrance A.E."/>
            <person name="Dou D."/>
            <person name="Dickerman A.W."/>
            <person name="Dubchak I.L."/>
            <person name="Garbelotto M."/>
            <person name="Gijzen M."/>
            <person name="Gordon S.G."/>
            <person name="Govers F."/>
            <person name="Grunwald N.J."/>
            <person name="Huang W."/>
            <person name="Ivors K.L."/>
            <person name="Jones R.W."/>
            <person name="Kamoun S."/>
            <person name="Krampis K."/>
            <person name="Lamour K.H."/>
            <person name="Lee M.K."/>
            <person name="McDonald W.H."/>
            <person name="Medina M."/>
            <person name="Meijer H.J."/>
            <person name="Nordberg E.K."/>
            <person name="Maclean D.J."/>
            <person name="Ospina-Giraldo M.D."/>
            <person name="Morris P.F."/>
            <person name="Phuntumart V."/>
            <person name="Putnam N.H."/>
            <person name="Rash S."/>
            <person name="Rose J.K."/>
            <person name="Sakihama Y."/>
            <person name="Salamov A.A."/>
            <person name="Savidor A."/>
            <person name="Scheuring C.F."/>
            <person name="Smith B.M."/>
            <person name="Sobral B.W."/>
            <person name="Terry A."/>
            <person name="Torto-Alalibo T.A."/>
            <person name="Win J."/>
            <person name="Xu Z."/>
            <person name="Zhang H."/>
            <person name="Grigoriev I.V."/>
            <person name="Rokhsar D.S."/>
            <person name="Boore J.L."/>
        </authorList>
    </citation>
    <scope>NUCLEOTIDE SEQUENCE [LARGE SCALE GENOMIC DNA]</scope>
    <source>
        <strain evidence="2 3">P6497</strain>
    </source>
</reference>
<accession>G5AD29</accession>
<dbReference type="Proteomes" id="UP000002640">
    <property type="component" value="Unassembled WGS sequence"/>
</dbReference>
<dbReference type="InParanoid" id="G5AD29"/>
<protein>
    <submittedName>
        <fullName evidence="2">Uncharacterized protein</fullName>
    </submittedName>
</protein>
<dbReference type="GeneID" id="20661631"/>
<evidence type="ECO:0000313" key="2">
    <source>
        <dbReference type="EMBL" id="EGZ06083.1"/>
    </source>
</evidence>
<evidence type="ECO:0000313" key="3">
    <source>
        <dbReference type="Proteomes" id="UP000002640"/>
    </source>
</evidence>
<name>G5AD29_PHYSP</name>
<organism evidence="2 3">
    <name type="scientific">Phytophthora sojae (strain P6497)</name>
    <name type="common">Soybean stem and root rot agent</name>
    <name type="synonym">Phytophthora megasperma f. sp. glycines</name>
    <dbReference type="NCBI Taxonomy" id="1094619"/>
    <lineage>
        <taxon>Eukaryota</taxon>
        <taxon>Sar</taxon>
        <taxon>Stramenopiles</taxon>
        <taxon>Oomycota</taxon>
        <taxon>Peronosporomycetes</taxon>
        <taxon>Peronosporales</taxon>
        <taxon>Peronosporaceae</taxon>
        <taxon>Phytophthora</taxon>
    </lineage>
</organism>
<gene>
    <name evidence="2" type="ORF">PHYSODRAFT_531583</name>
</gene>
<dbReference type="KEGG" id="psoj:PHYSODRAFT_531583"/>
<keyword evidence="3" id="KW-1185">Reference proteome</keyword>